<feature type="domain" description="Ig-like" evidence="3">
    <location>
        <begin position="130"/>
        <end position="211"/>
    </location>
</feature>
<evidence type="ECO:0000259" key="3">
    <source>
        <dbReference type="PROSITE" id="PS50835"/>
    </source>
</evidence>
<dbReference type="PANTHER" id="PTHR44170">
    <property type="entry name" value="PROTEIN SIDEKICK"/>
    <property type="match status" value="1"/>
</dbReference>
<evidence type="ECO:0000256" key="1">
    <source>
        <dbReference type="ARBA" id="ARBA00022737"/>
    </source>
</evidence>
<dbReference type="InterPro" id="IPR013783">
    <property type="entry name" value="Ig-like_fold"/>
</dbReference>
<dbReference type="EMBL" id="JARBDR010000672">
    <property type="protein sequence ID" value="KAJ8307944.1"/>
    <property type="molecule type" value="Genomic_DNA"/>
</dbReference>
<feature type="domain" description="Ig-like" evidence="3">
    <location>
        <begin position="222"/>
        <end position="312"/>
    </location>
</feature>
<dbReference type="InterPro" id="IPR007110">
    <property type="entry name" value="Ig-like_dom"/>
</dbReference>
<evidence type="ECO:0000256" key="2">
    <source>
        <dbReference type="ARBA" id="ARBA00023157"/>
    </source>
</evidence>
<keyword evidence="1" id="KW-0677">Repeat</keyword>
<evidence type="ECO:0000313" key="4">
    <source>
        <dbReference type="EMBL" id="KAJ8307944.1"/>
    </source>
</evidence>
<comment type="caution">
    <text evidence="4">The sequence shown here is derived from an EMBL/GenBank/DDBJ whole genome shotgun (WGS) entry which is preliminary data.</text>
</comment>
<protein>
    <recommendedName>
        <fullName evidence="3">Ig-like domain-containing protein</fullName>
    </recommendedName>
</protein>
<dbReference type="SUPFAM" id="SSF48726">
    <property type="entry name" value="Immunoglobulin"/>
    <property type="match status" value="3"/>
</dbReference>
<dbReference type="PROSITE" id="PS50835">
    <property type="entry name" value="IG_LIKE"/>
    <property type="match status" value="3"/>
</dbReference>
<dbReference type="InterPro" id="IPR036179">
    <property type="entry name" value="Ig-like_dom_sf"/>
</dbReference>
<proteinExistence type="predicted"/>
<dbReference type="SMART" id="SM00409">
    <property type="entry name" value="IG"/>
    <property type="match status" value="3"/>
</dbReference>
<reference evidence="4 5" key="1">
    <citation type="submission" date="2022-12" db="EMBL/GenBank/DDBJ databases">
        <title>Chromosome-level genome of Tegillarca granosa.</title>
        <authorList>
            <person name="Kim J."/>
        </authorList>
    </citation>
    <scope>NUCLEOTIDE SEQUENCE [LARGE SCALE GENOMIC DNA]</scope>
    <source>
        <strain evidence="4">Teg-2019</strain>
        <tissue evidence="4">Adductor muscle</tissue>
    </source>
</reference>
<dbReference type="InterPro" id="IPR003598">
    <property type="entry name" value="Ig_sub2"/>
</dbReference>
<dbReference type="PANTHER" id="PTHR44170:SF6">
    <property type="entry name" value="CONTACTIN"/>
    <property type="match status" value="1"/>
</dbReference>
<keyword evidence="2" id="KW-1015">Disulfide bond</keyword>
<dbReference type="Gene3D" id="2.60.40.10">
    <property type="entry name" value="Immunoglobulins"/>
    <property type="match status" value="3"/>
</dbReference>
<evidence type="ECO:0000313" key="5">
    <source>
        <dbReference type="Proteomes" id="UP001217089"/>
    </source>
</evidence>
<accession>A0ABQ9ERS1</accession>
<name>A0ABQ9ERS1_TEGGR</name>
<organism evidence="4 5">
    <name type="scientific">Tegillarca granosa</name>
    <name type="common">Malaysian cockle</name>
    <name type="synonym">Anadara granosa</name>
    <dbReference type="NCBI Taxonomy" id="220873"/>
    <lineage>
        <taxon>Eukaryota</taxon>
        <taxon>Metazoa</taxon>
        <taxon>Spiralia</taxon>
        <taxon>Lophotrochozoa</taxon>
        <taxon>Mollusca</taxon>
        <taxon>Bivalvia</taxon>
        <taxon>Autobranchia</taxon>
        <taxon>Pteriomorphia</taxon>
        <taxon>Arcoida</taxon>
        <taxon>Arcoidea</taxon>
        <taxon>Arcidae</taxon>
        <taxon>Tegillarca</taxon>
    </lineage>
</organism>
<feature type="domain" description="Ig-like" evidence="3">
    <location>
        <begin position="6"/>
        <end position="94"/>
    </location>
</feature>
<dbReference type="Pfam" id="PF13927">
    <property type="entry name" value="Ig_3"/>
    <property type="match status" value="3"/>
</dbReference>
<feature type="non-terminal residue" evidence="4">
    <location>
        <position position="1"/>
    </location>
</feature>
<dbReference type="Proteomes" id="UP001217089">
    <property type="component" value="Unassembled WGS sequence"/>
</dbReference>
<keyword evidence="5" id="KW-1185">Reference proteome</keyword>
<gene>
    <name evidence="4" type="ORF">KUTeg_014504</name>
</gene>
<sequence>GTIWGPEISNDFPASFPTTPKRGENVYIECLAFGTVPITYFWTRKGLPLPTTASFSDHNRLLTIQNVQIEDSGVYVCHASRKNTANAVKEFTLTVECKSSYINPTYRALFGFSTFTYKYFVFCFTIPAEPYFSFPLMDKHVDIGSQLTWRCEAKAIPSATYHWFVNGTLLQPNNVDMITNRNVLIIKNLDPIKHNGMYQCAASNTHGTTFTEGQLRVLAFPPTFMKSPLPTEVYGALNGNATIICNPEAAPTPEYKWLKNNADMGLSPTNTGSRIRMLGNGNFINYGDAAIYTCSVSNQYGSASSSTKLTVSICAALATT</sequence>
<dbReference type="SMART" id="SM00408">
    <property type="entry name" value="IGc2"/>
    <property type="match status" value="3"/>
</dbReference>
<dbReference type="InterPro" id="IPR003599">
    <property type="entry name" value="Ig_sub"/>
</dbReference>